<dbReference type="InterPro" id="IPR036425">
    <property type="entry name" value="MoaB/Mog-like_dom_sf"/>
</dbReference>
<reference evidence="2 3" key="1">
    <citation type="journal article" date="2012" name="Environ. Microbiol.">
        <title>The genome of the ammonia-oxidizing Candidatus Nitrososphaera gargensis: insights into metabolic versatility and environmental adaptations.</title>
        <authorList>
            <person name="Spang A."/>
            <person name="Poehlein A."/>
            <person name="Offre P."/>
            <person name="Zumbragel S."/>
            <person name="Haider S."/>
            <person name="Rychlik N."/>
            <person name="Nowka B."/>
            <person name="Schmeisser C."/>
            <person name="Lebedeva E.V."/>
            <person name="Rattei T."/>
            <person name="Bohm C."/>
            <person name="Schmid M."/>
            <person name="Galushko A."/>
            <person name="Hatzenpichler R."/>
            <person name="Weinmaier T."/>
            <person name="Daniel R."/>
            <person name="Schleper C."/>
            <person name="Spieck E."/>
            <person name="Streit W."/>
            <person name="Wagner M."/>
        </authorList>
    </citation>
    <scope>NUCLEOTIDE SEQUENCE [LARGE SCALE GENOMIC DNA]</scope>
    <source>
        <strain evidence="3">Ga9.2</strain>
    </source>
</reference>
<feature type="domain" description="MoaB/Mog" evidence="1">
    <location>
        <begin position="7"/>
        <end position="178"/>
    </location>
</feature>
<dbReference type="KEGG" id="nga:Ngar_c33800"/>
<dbReference type="HOGENOM" id="CLU_030805_0_5_2"/>
<dbReference type="STRING" id="1237085.Ngar_c33800"/>
<dbReference type="OrthoDB" id="372037at2157"/>
<evidence type="ECO:0000313" key="3">
    <source>
        <dbReference type="Proteomes" id="UP000008037"/>
    </source>
</evidence>
<evidence type="ECO:0000313" key="2">
    <source>
        <dbReference type="EMBL" id="AFU60295.1"/>
    </source>
</evidence>
<sequence length="272" mass="29514">MTMIAVEILCIGNELLSGITLNSNAHWLAGQIAGAGGIVKRVTVVRDDLGEISAAVQESLARKPDILITTGGLGATYDDLTLEGVALALGRKTVLDNRAVEMLKKSYAVRKLDYELTEARLKMAKIPEGSTPIQNLLGSAPGVFLQAGEKKTKIFCLQGVPSEMKAIFEKHVMPIVKQGVGRFVALEVNYNVRGVTEAMIAPTLTSIVGSHPKDAIYLKTHPQGYYRKKTPQIKIQLISRGNNKKEVKKRLDAIAVTIEKEVARLGGRILLC</sequence>
<name>K0IJQ2_NITGG</name>
<dbReference type="InParanoid" id="K0IJQ2"/>
<dbReference type="FunCoup" id="K0IJQ2">
    <property type="interactions" value="7"/>
</dbReference>
<dbReference type="PANTHER" id="PTHR13939">
    <property type="entry name" value="NICOTINAMIDE-NUCLEOTIDE AMIDOHYDROLASE PNCC"/>
    <property type="match status" value="1"/>
</dbReference>
<dbReference type="GeneID" id="13797190"/>
<protein>
    <submittedName>
        <fullName evidence="2">Putative molybdopterin binding protein</fullName>
    </submittedName>
</protein>
<dbReference type="RefSeq" id="WP_015020829.1">
    <property type="nucleotide sequence ID" value="NC_018719.1"/>
</dbReference>
<dbReference type="BioCyc" id="CNIT1237085:G1324-3381-MONOMER"/>
<evidence type="ECO:0000259" key="1">
    <source>
        <dbReference type="SMART" id="SM00852"/>
    </source>
</evidence>
<dbReference type="AlphaFoldDB" id="K0IJQ2"/>
<dbReference type="SMART" id="SM00852">
    <property type="entry name" value="MoCF_biosynth"/>
    <property type="match status" value="1"/>
</dbReference>
<dbReference type="EMBL" id="CP002408">
    <property type="protein sequence ID" value="AFU60295.1"/>
    <property type="molecule type" value="Genomic_DNA"/>
</dbReference>
<dbReference type="PANTHER" id="PTHR13939:SF0">
    <property type="entry name" value="NMN AMIDOHYDROLASE-LIKE PROTEIN YFAY"/>
    <property type="match status" value="1"/>
</dbReference>
<dbReference type="InterPro" id="IPR050101">
    <property type="entry name" value="CinA"/>
</dbReference>
<dbReference type="CDD" id="cd00885">
    <property type="entry name" value="cinA"/>
    <property type="match status" value="1"/>
</dbReference>
<accession>K0IJQ2</accession>
<dbReference type="Pfam" id="PF00994">
    <property type="entry name" value="MoCF_biosynth"/>
    <property type="match status" value="1"/>
</dbReference>
<dbReference type="SUPFAM" id="SSF53218">
    <property type="entry name" value="Molybdenum cofactor biosynthesis proteins"/>
    <property type="match status" value="1"/>
</dbReference>
<dbReference type="Gene3D" id="3.40.980.10">
    <property type="entry name" value="MoaB/Mog-like domain"/>
    <property type="match status" value="1"/>
</dbReference>
<dbReference type="Proteomes" id="UP000008037">
    <property type="component" value="Chromosome"/>
</dbReference>
<organism evidence="2 3">
    <name type="scientific">Nitrososphaera gargensis (strain Ga9.2)</name>
    <dbReference type="NCBI Taxonomy" id="1237085"/>
    <lineage>
        <taxon>Archaea</taxon>
        <taxon>Nitrososphaerota</taxon>
        <taxon>Nitrososphaeria</taxon>
        <taxon>Nitrososphaerales</taxon>
        <taxon>Nitrososphaeraceae</taxon>
        <taxon>Nitrososphaera</taxon>
    </lineage>
</organism>
<proteinExistence type="predicted"/>
<gene>
    <name evidence="2" type="ordered locus">Ngar_c33800</name>
</gene>
<keyword evidence="3" id="KW-1185">Reference proteome</keyword>
<dbReference type="InterPro" id="IPR001453">
    <property type="entry name" value="MoaB/Mog_dom"/>
</dbReference>